<name>A0AAV1ITE8_9NEOP</name>
<gene>
    <name evidence="1" type="ORF">LNINA_LOCUS31</name>
</gene>
<proteinExistence type="predicted"/>
<protein>
    <submittedName>
        <fullName evidence="1">Uncharacterized protein</fullName>
    </submittedName>
</protein>
<accession>A0AAV1ITE8</accession>
<sequence length="150" mass="17019">MFNFAPKACKDAPRANRFLQSTSYLLKLADGSAQFYRNSAELGVSAPPPRGAPPRKRVTAPRVCADIFISWRNRPKTCCLKFKCIALRALRHVHTFRVQNRRVCHEPRMPKVDVGQLTAPPPESYAHSRRFATVGTDALRHSSPETEWIF</sequence>
<dbReference type="Proteomes" id="UP001497472">
    <property type="component" value="Unassembled WGS sequence"/>
</dbReference>
<dbReference type="AlphaFoldDB" id="A0AAV1ITE8"/>
<evidence type="ECO:0000313" key="2">
    <source>
        <dbReference type="Proteomes" id="UP001497472"/>
    </source>
</evidence>
<reference evidence="1 2" key="1">
    <citation type="submission" date="2023-11" db="EMBL/GenBank/DDBJ databases">
        <authorList>
            <person name="Okamura Y."/>
        </authorList>
    </citation>
    <scope>NUCLEOTIDE SEQUENCE [LARGE SCALE GENOMIC DNA]</scope>
</reference>
<evidence type="ECO:0000313" key="1">
    <source>
        <dbReference type="EMBL" id="CAK1539936.1"/>
    </source>
</evidence>
<dbReference type="EMBL" id="CAVLEF010000001">
    <property type="protein sequence ID" value="CAK1539936.1"/>
    <property type="molecule type" value="Genomic_DNA"/>
</dbReference>
<organism evidence="1 2">
    <name type="scientific">Leptosia nina</name>
    <dbReference type="NCBI Taxonomy" id="320188"/>
    <lineage>
        <taxon>Eukaryota</taxon>
        <taxon>Metazoa</taxon>
        <taxon>Ecdysozoa</taxon>
        <taxon>Arthropoda</taxon>
        <taxon>Hexapoda</taxon>
        <taxon>Insecta</taxon>
        <taxon>Pterygota</taxon>
        <taxon>Neoptera</taxon>
        <taxon>Endopterygota</taxon>
        <taxon>Lepidoptera</taxon>
        <taxon>Glossata</taxon>
        <taxon>Ditrysia</taxon>
        <taxon>Papilionoidea</taxon>
        <taxon>Pieridae</taxon>
        <taxon>Pierinae</taxon>
        <taxon>Leptosia</taxon>
    </lineage>
</organism>
<comment type="caution">
    <text evidence="1">The sequence shown here is derived from an EMBL/GenBank/DDBJ whole genome shotgun (WGS) entry which is preliminary data.</text>
</comment>
<keyword evidence="2" id="KW-1185">Reference proteome</keyword>